<proteinExistence type="predicted"/>
<dbReference type="EMBL" id="JAGMWT010000004">
    <property type="protein sequence ID" value="KAH7130107.1"/>
    <property type="molecule type" value="Genomic_DNA"/>
</dbReference>
<evidence type="ECO:0000313" key="2">
    <source>
        <dbReference type="Proteomes" id="UP000700596"/>
    </source>
</evidence>
<dbReference type="Proteomes" id="UP000700596">
    <property type="component" value="Unassembled WGS sequence"/>
</dbReference>
<evidence type="ECO:0000313" key="1">
    <source>
        <dbReference type="EMBL" id="KAH7130107.1"/>
    </source>
</evidence>
<name>A0A9P9E3U3_9PLEO</name>
<dbReference type="OrthoDB" id="3794402at2759"/>
<gene>
    <name evidence="1" type="ORF">B0J11DRAFT_522438</name>
</gene>
<accession>A0A9P9E3U3</accession>
<protein>
    <submittedName>
        <fullName evidence="1">Uncharacterized protein</fullName>
    </submittedName>
</protein>
<reference evidence="1" key="1">
    <citation type="journal article" date="2021" name="Nat. Commun.">
        <title>Genetic determinants of endophytism in the Arabidopsis root mycobiome.</title>
        <authorList>
            <person name="Mesny F."/>
            <person name="Miyauchi S."/>
            <person name="Thiergart T."/>
            <person name="Pickel B."/>
            <person name="Atanasova L."/>
            <person name="Karlsson M."/>
            <person name="Huettel B."/>
            <person name="Barry K.W."/>
            <person name="Haridas S."/>
            <person name="Chen C."/>
            <person name="Bauer D."/>
            <person name="Andreopoulos W."/>
            <person name="Pangilinan J."/>
            <person name="LaButti K."/>
            <person name="Riley R."/>
            <person name="Lipzen A."/>
            <person name="Clum A."/>
            <person name="Drula E."/>
            <person name="Henrissat B."/>
            <person name="Kohler A."/>
            <person name="Grigoriev I.V."/>
            <person name="Martin F.M."/>
            <person name="Hacquard S."/>
        </authorList>
    </citation>
    <scope>NUCLEOTIDE SEQUENCE</scope>
    <source>
        <strain evidence="1">MPI-CAGE-CH-0243</strain>
    </source>
</reference>
<organism evidence="1 2">
    <name type="scientific">Dendryphion nanum</name>
    <dbReference type="NCBI Taxonomy" id="256645"/>
    <lineage>
        <taxon>Eukaryota</taxon>
        <taxon>Fungi</taxon>
        <taxon>Dikarya</taxon>
        <taxon>Ascomycota</taxon>
        <taxon>Pezizomycotina</taxon>
        <taxon>Dothideomycetes</taxon>
        <taxon>Pleosporomycetidae</taxon>
        <taxon>Pleosporales</taxon>
        <taxon>Torulaceae</taxon>
        <taxon>Dendryphion</taxon>
    </lineage>
</organism>
<keyword evidence="2" id="KW-1185">Reference proteome</keyword>
<sequence>MGCIDRKDILMDLLPTLSSSETERAIEILQKYALITKRPASSAVEIHRLVHLAIRNHLLQYSLLDEWKQKAVTRLVEVFPSNSHENRSKWRRLLPHTKTLLEDKATGEDNESTLTLTIKYANALRANGRYNEIEKLEMQVIEMSKIKLGAAPDFWIVTRKKCFRARRTSCHACRVAAVENECDVITCALSNL</sequence>
<dbReference type="AlphaFoldDB" id="A0A9P9E3U3"/>
<comment type="caution">
    <text evidence="1">The sequence shown here is derived from an EMBL/GenBank/DDBJ whole genome shotgun (WGS) entry which is preliminary data.</text>
</comment>